<protein>
    <recommendedName>
        <fullName evidence="4">DUF3159 domain-containing protein</fullName>
    </recommendedName>
</protein>
<gene>
    <name evidence="2" type="ORF">GCM10010124_34600</name>
</gene>
<keyword evidence="1" id="KW-1133">Transmembrane helix</keyword>
<organism evidence="2 3">
    <name type="scientific">Pilimelia terevasa</name>
    <dbReference type="NCBI Taxonomy" id="53372"/>
    <lineage>
        <taxon>Bacteria</taxon>
        <taxon>Bacillati</taxon>
        <taxon>Actinomycetota</taxon>
        <taxon>Actinomycetes</taxon>
        <taxon>Micromonosporales</taxon>
        <taxon>Micromonosporaceae</taxon>
        <taxon>Pilimelia</taxon>
    </lineage>
</organism>
<dbReference type="Pfam" id="PF11361">
    <property type="entry name" value="DUF3159"/>
    <property type="match status" value="1"/>
</dbReference>
<evidence type="ECO:0000256" key="1">
    <source>
        <dbReference type="SAM" id="Phobius"/>
    </source>
</evidence>
<reference evidence="2" key="1">
    <citation type="journal article" date="2014" name="Int. J. Syst. Evol. Microbiol.">
        <title>Complete genome sequence of Corynebacterium casei LMG S-19264T (=DSM 44701T), isolated from a smear-ripened cheese.</title>
        <authorList>
            <consortium name="US DOE Joint Genome Institute (JGI-PGF)"/>
            <person name="Walter F."/>
            <person name="Albersmeier A."/>
            <person name="Kalinowski J."/>
            <person name="Ruckert C."/>
        </authorList>
    </citation>
    <scope>NUCLEOTIDE SEQUENCE</scope>
    <source>
        <strain evidence="2">JCM 3091</strain>
    </source>
</reference>
<dbReference type="AlphaFoldDB" id="A0A8J3BTB4"/>
<feature type="transmembrane region" description="Helical" evidence="1">
    <location>
        <begin position="97"/>
        <end position="112"/>
    </location>
</feature>
<name>A0A8J3BTB4_9ACTN</name>
<dbReference type="RefSeq" id="WP_189115395.1">
    <property type="nucleotide sequence ID" value="NZ_BMQC01000015.1"/>
</dbReference>
<evidence type="ECO:0008006" key="4">
    <source>
        <dbReference type="Google" id="ProtNLM"/>
    </source>
</evidence>
<sequence length="237" mass="25723">MSSDDRPAPAPLPTISEQVSQQLGGWRGAAEATVPIVAFIVVNAAAKPLAAALGWTDGLTDALGGKYALKLAVLVAIAVALGVALRRLSQKRTVRHTVNGLVGVALGAWLAWRSGEARDFYLPGILYGLAYGAVLLLSAFSRWPAVGWIWSVMADGGRHDWRRSPRMMATFRWLTVVWGAVWLLKVGVQVIFYLRESETGLAVTRLVFGYPPYLVLLALTMWAVRRVRAREAVETGG</sequence>
<dbReference type="InterPro" id="IPR016566">
    <property type="entry name" value="UCP010219"/>
</dbReference>
<accession>A0A8J3BTB4</accession>
<dbReference type="EMBL" id="BMQC01000015">
    <property type="protein sequence ID" value="GGK38862.1"/>
    <property type="molecule type" value="Genomic_DNA"/>
</dbReference>
<comment type="caution">
    <text evidence="2">The sequence shown here is derived from an EMBL/GenBank/DDBJ whole genome shotgun (WGS) entry which is preliminary data.</text>
</comment>
<feature type="transmembrane region" description="Helical" evidence="1">
    <location>
        <begin position="124"/>
        <end position="150"/>
    </location>
</feature>
<feature type="transmembrane region" description="Helical" evidence="1">
    <location>
        <begin position="67"/>
        <end position="85"/>
    </location>
</feature>
<keyword evidence="1" id="KW-0812">Transmembrane</keyword>
<feature type="transmembrane region" description="Helical" evidence="1">
    <location>
        <begin position="206"/>
        <end position="224"/>
    </location>
</feature>
<feature type="transmembrane region" description="Helical" evidence="1">
    <location>
        <begin position="171"/>
        <end position="194"/>
    </location>
</feature>
<keyword evidence="3" id="KW-1185">Reference proteome</keyword>
<reference evidence="2" key="2">
    <citation type="submission" date="2020-09" db="EMBL/GenBank/DDBJ databases">
        <authorList>
            <person name="Sun Q."/>
            <person name="Ohkuma M."/>
        </authorList>
    </citation>
    <scope>NUCLEOTIDE SEQUENCE</scope>
    <source>
        <strain evidence="2">JCM 3091</strain>
    </source>
</reference>
<keyword evidence="1" id="KW-0472">Membrane</keyword>
<proteinExistence type="predicted"/>
<evidence type="ECO:0000313" key="3">
    <source>
        <dbReference type="Proteomes" id="UP000662200"/>
    </source>
</evidence>
<evidence type="ECO:0000313" key="2">
    <source>
        <dbReference type="EMBL" id="GGK38862.1"/>
    </source>
</evidence>
<dbReference type="Proteomes" id="UP000662200">
    <property type="component" value="Unassembled WGS sequence"/>
</dbReference>